<dbReference type="GO" id="GO:0008374">
    <property type="term" value="F:O-acyltransferase activity"/>
    <property type="evidence" value="ECO:0007669"/>
    <property type="project" value="InterPro"/>
</dbReference>
<dbReference type="PROSITE" id="PS00107">
    <property type="entry name" value="PROTEIN_KINASE_ATP"/>
    <property type="match status" value="1"/>
</dbReference>
<keyword evidence="9" id="KW-0808">Transferase</keyword>
<dbReference type="FunFam" id="3.30.200.20:FF:000003">
    <property type="entry name" value="Non-specific serine/threonine protein kinase"/>
    <property type="match status" value="1"/>
</dbReference>
<dbReference type="EC" id="2.7.11.1" evidence="5"/>
<dbReference type="InterPro" id="IPR003386">
    <property type="entry name" value="LACT/PDAT_acylTrfase"/>
</dbReference>
<evidence type="ECO:0000259" key="23">
    <source>
        <dbReference type="PROSITE" id="PS50011"/>
    </source>
</evidence>
<comment type="cofactor">
    <cofactor evidence="1">
        <name>Mg(2+)</name>
        <dbReference type="ChEBI" id="CHEBI:18420"/>
    </cofactor>
</comment>
<dbReference type="AlphaFoldDB" id="A0A8C6VNK7"/>
<feature type="compositionally biased region" description="Pro residues" evidence="22">
    <location>
        <begin position="351"/>
        <end position="360"/>
    </location>
</feature>
<evidence type="ECO:0000256" key="4">
    <source>
        <dbReference type="ARBA" id="ARBA00010701"/>
    </source>
</evidence>
<organism evidence="24 25">
    <name type="scientific">Naja naja</name>
    <name type="common">Indian cobra</name>
    <dbReference type="NCBI Taxonomy" id="35670"/>
    <lineage>
        <taxon>Eukaryota</taxon>
        <taxon>Metazoa</taxon>
        <taxon>Chordata</taxon>
        <taxon>Craniata</taxon>
        <taxon>Vertebrata</taxon>
        <taxon>Euteleostomi</taxon>
        <taxon>Lepidosauria</taxon>
        <taxon>Squamata</taxon>
        <taxon>Bifurcata</taxon>
        <taxon>Unidentata</taxon>
        <taxon>Episquamata</taxon>
        <taxon>Toxicofera</taxon>
        <taxon>Serpentes</taxon>
        <taxon>Colubroidea</taxon>
        <taxon>Elapidae</taxon>
        <taxon>Elapinae</taxon>
        <taxon>Naja</taxon>
    </lineage>
</organism>
<dbReference type="InterPro" id="IPR011009">
    <property type="entry name" value="Kinase-like_dom_sf"/>
</dbReference>
<evidence type="ECO:0000313" key="25">
    <source>
        <dbReference type="Proteomes" id="UP000694559"/>
    </source>
</evidence>
<evidence type="ECO:0000256" key="15">
    <source>
        <dbReference type="ARBA" id="ARBA00023242"/>
    </source>
</evidence>
<keyword evidence="12" id="KW-0418">Kinase</keyword>
<evidence type="ECO:0000256" key="22">
    <source>
        <dbReference type="SAM" id="MobiDB-lite"/>
    </source>
</evidence>
<dbReference type="InterPro" id="IPR017441">
    <property type="entry name" value="Protein_kinase_ATP_BS"/>
</dbReference>
<comment type="catalytic activity">
    <reaction evidence="17">
        <text>L-seryl-[protein] + ATP = O-phospho-L-seryl-[protein] + ADP + H(+)</text>
        <dbReference type="Rhea" id="RHEA:17989"/>
        <dbReference type="Rhea" id="RHEA-COMP:9863"/>
        <dbReference type="Rhea" id="RHEA-COMP:11604"/>
        <dbReference type="ChEBI" id="CHEBI:15378"/>
        <dbReference type="ChEBI" id="CHEBI:29999"/>
        <dbReference type="ChEBI" id="CHEBI:30616"/>
        <dbReference type="ChEBI" id="CHEBI:83421"/>
        <dbReference type="ChEBI" id="CHEBI:456216"/>
        <dbReference type="EC" id="2.7.11.1"/>
    </reaction>
</comment>
<dbReference type="GO" id="GO:0004674">
    <property type="term" value="F:protein serine/threonine kinase activity"/>
    <property type="evidence" value="ECO:0007669"/>
    <property type="project" value="UniProtKB-KW"/>
</dbReference>
<evidence type="ECO:0000256" key="10">
    <source>
        <dbReference type="ARBA" id="ARBA00022723"/>
    </source>
</evidence>
<dbReference type="FunFam" id="3.40.50.1820:FF:000183">
    <property type="entry name" value="Phosphatidylcholine-sterol acyltransferase"/>
    <property type="match status" value="1"/>
</dbReference>
<dbReference type="PANTHER" id="PTHR24346">
    <property type="entry name" value="MAP/MICROTUBULE AFFINITY-REGULATING KINASE"/>
    <property type="match status" value="1"/>
</dbReference>
<evidence type="ECO:0000256" key="7">
    <source>
        <dbReference type="ARBA" id="ARBA00022527"/>
    </source>
</evidence>
<sequence>MEGQMAGLYDLGRRLGRGHFAEVRMARHVFTGERVAVKVIEKSRLGGAAAARLRREVGCMKLVQHPNVVRLYQVLETPARLYLVLELGDGGDLFDLLTRRPGGLEEARAKGYFAQVVHAIAYCHRLHVVHRDLKPENVLFFQHQGVVKLTDFGFSSCFQPGTMLATSCGSLAYSAPEILLGEEYDAPAVDIWSLGVILYMLVCGHPPFQEANDSETLTMILDCRYVIPSGISLLCADLIAQMLQRDPKQRASLELIENHLWLQGVDPSPASHSLLPLTSHRRVLEEEHEVIIQTMMCGHIADRETIQEALEAKRYNHVTATYFLLAERILREKQEKQILAEQLQSRSPPGESCPPRPTALPPATKSTLEKVAVEYSGKPLLSRSASVPGFLGNQLEAKLDKPDVVNWMCYRKTDDYFTIWLNLNMFLPFGGDCWIDNTRVMYNKTTRSITNAPGVQIRVPGFGQTFSVEYLDDGKLAGYMHTLVQHLVNNGYIRDHTVRAAPYDWRLNPTEQEDYFCKLRGLIEEMFEAYQKPVFLIGHSLGNLHILSFLVQQPQAWKDHFVQGFISLGAPWAGSVKSMRTVASGDLQGIPIMSNIKLREEKRTSTNSPWLFPTHTAWPETHVFISTPFYNYTYRDHQQFFRDINYEDGWFMWNDSKELMVQLPAPGVEVYCLFGTGRPTPETYIYDDGFPYEDPVDIIYGDGDDVVSWRNIELCKEWRNQQDKKVHVLELPGAEHLNIVFDNRTLQYISEILFGNLENVTAAQDLGGRTP</sequence>
<reference evidence="24" key="2">
    <citation type="submission" date="2025-09" db="UniProtKB">
        <authorList>
            <consortium name="Ensembl"/>
        </authorList>
    </citation>
    <scope>IDENTIFICATION</scope>
</reference>
<dbReference type="Proteomes" id="UP000694559">
    <property type="component" value="Unplaced"/>
</dbReference>
<evidence type="ECO:0000256" key="14">
    <source>
        <dbReference type="ARBA" id="ARBA00022842"/>
    </source>
</evidence>
<evidence type="ECO:0000256" key="3">
    <source>
        <dbReference type="ARBA" id="ARBA00006692"/>
    </source>
</evidence>
<comment type="similarity">
    <text evidence="4">Belongs to the AB hydrolase superfamily. Lipase family.</text>
</comment>
<dbReference type="Pfam" id="PF02450">
    <property type="entry name" value="LCAT"/>
    <property type="match status" value="1"/>
</dbReference>
<keyword evidence="15" id="KW-0539">Nucleus</keyword>
<comment type="subcellular location">
    <subcellularLocation>
        <location evidence="2">Nucleus</location>
    </subcellularLocation>
</comment>
<evidence type="ECO:0000256" key="12">
    <source>
        <dbReference type="ARBA" id="ARBA00022777"/>
    </source>
</evidence>
<reference evidence="24" key="1">
    <citation type="submission" date="2025-08" db="UniProtKB">
        <authorList>
            <consortium name="Ensembl"/>
        </authorList>
    </citation>
    <scope>IDENTIFICATION</scope>
</reference>
<dbReference type="InterPro" id="IPR000719">
    <property type="entry name" value="Prot_kinase_dom"/>
</dbReference>
<dbReference type="Pfam" id="PF00069">
    <property type="entry name" value="Pkinase"/>
    <property type="match status" value="1"/>
</dbReference>
<keyword evidence="6" id="KW-0488">Methylation</keyword>
<dbReference type="FunFam" id="1.10.510.10:FF:000166">
    <property type="entry name" value="SNF-related serine/threonine-protein kinase"/>
    <property type="match status" value="1"/>
</dbReference>
<dbReference type="GO" id="GO:0035556">
    <property type="term" value="P:intracellular signal transduction"/>
    <property type="evidence" value="ECO:0007669"/>
    <property type="project" value="TreeGrafter"/>
</dbReference>
<evidence type="ECO:0000256" key="1">
    <source>
        <dbReference type="ARBA" id="ARBA00001946"/>
    </source>
</evidence>
<evidence type="ECO:0000256" key="19">
    <source>
        <dbReference type="ARBA" id="ARBA00074971"/>
    </source>
</evidence>
<name>A0A8C6VNK7_NAJNA</name>
<keyword evidence="7" id="KW-0723">Serine/threonine-protein kinase</keyword>
<dbReference type="GO" id="GO:0005634">
    <property type="term" value="C:nucleus"/>
    <property type="evidence" value="ECO:0007669"/>
    <property type="project" value="UniProtKB-SubCell"/>
</dbReference>
<dbReference type="Gene3D" id="3.40.50.1820">
    <property type="entry name" value="alpha/beta hydrolase"/>
    <property type="match status" value="2"/>
</dbReference>
<dbReference type="SMART" id="SM00220">
    <property type="entry name" value="S_TKc"/>
    <property type="match status" value="1"/>
</dbReference>
<comment type="similarity">
    <text evidence="3">Belongs to the protein kinase superfamily. CAMK Ser/Thr protein kinase family.</text>
</comment>
<evidence type="ECO:0000256" key="13">
    <source>
        <dbReference type="ARBA" id="ARBA00022840"/>
    </source>
</evidence>
<dbReference type="Gene3D" id="1.10.510.10">
    <property type="entry name" value="Transferase(Phosphotransferase) domain 1"/>
    <property type="match status" value="1"/>
</dbReference>
<dbReference type="PROSITE" id="PS50011">
    <property type="entry name" value="PROTEIN_KINASE_DOM"/>
    <property type="match status" value="1"/>
</dbReference>
<evidence type="ECO:0000256" key="6">
    <source>
        <dbReference type="ARBA" id="ARBA00022481"/>
    </source>
</evidence>
<comment type="catalytic activity">
    <reaction evidence="16">
        <text>L-threonyl-[protein] + ATP = O-phospho-L-threonyl-[protein] + ADP + H(+)</text>
        <dbReference type="Rhea" id="RHEA:46608"/>
        <dbReference type="Rhea" id="RHEA-COMP:11060"/>
        <dbReference type="Rhea" id="RHEA-COMP:11605"/>
        <dbReference type="ChEBI" id="CHEBI:15378"/>
        <dbReference type="ChEBI" id="CHEBI:30013"/>
        <dbReference type="ChEBI" id="CHEBI:30616"/>
        <dbReference type="ChEBI" id="CHEBI:61977"/>
        <dbReference type="ChEBI" id="CHEBI:456216"/>
        <dbReference type="EC" id="2.7.11.1"/>
    </reaction>
</comment>
<dbReference type="InterPro" id="IPR008271">
    <property type="entry name" value="Ser/Thr_kinase_AS"/>
</dbReference>
<dbReference type="GO" id="GO:0005737">
    <property type="term" value="C:cytoplasm"/>
    <property type="evidence" value="ECO:0007669"/>
    <property type="project" value="TreeGrafter"/>
</dbReference>
<keyword evidence="10" id="KW-0479">Metal-binding</keyword>
<keyword evidence="11 21" id="KW-0547">Nucleotide-binding</keyword>
<dbReference type="GO" id="GO:0006629">
    <property type="term" value="P:lipid metabolic process"/>
    <property type="evidence" value="ECO:0007669"/>
    <property type="project" value="InterPro"/>
</dbReference>
<accession>A0A8C6VNK7</accession>
<dbReference type="GeneTree" id="ENSGT00940000160052"/>
<evidence type="ECO:0000256" key="9">
    <source>
        <dbReference type="ARBA" id="ARBA00022679"/>
    </source>
</evidence>
<dbReference type="CDD" id="cd14339">
    <property type="entry name" value="UBA_SNRK"/>
    <property type="match status" value="1"/>
</dbReference>
<evidence type="ECO:0000256" key="21">
    <source>
        <dbReference type="PROSITE-ProRule" id="PRU10141"/>
    </source>
</evidence>
<gene>
    <name evidence="24" type="primary">LCAT</name>
</gene>
<evidence type="ECO:0000256" key="11">
    <source>
        <dbReference type="ARBA" id="ARBA00022741"/>
    </source>
</evidence>
<feature type="region of interest" description="Disordered" evidence="22">
    <location>
        <begin position="340"/>
        <end position="364"/>
    </location>
</feature>
<protein>
    <recommendedName>
        <fullName evidence="19">SNF-related serine/threonine-protein kinase</fullName>
        <ecNumber evidence="5">2.7.11.1</ecNumber>
    </recommendedName>
    <alternativeName>
        <fullName evidence="20">SNF1-related kinase</fullName>
    </alternativeName>
</protein>
<evidence type="ECO:0000256" key="8">
    <source>
        <dbReference type="ARBA" id="ARBA00022553"/>
    </source>
</evidence>
<evidence type="ECO:0000256" key="2">
    <source>
        <dbReference type="ARBA" id="ARBA00004123"/>
    </source>
</evidence>
<dbReference type="GO" id="GO:0005524">
    <property type="term" value="F:ATP binding"/>
    <property type="evidence" value="ECO:0007669"/>
    <property type="project" value="UniProtKB-UniRule"/>
</dbReference>
<evidence type="ECO:0000256" key="20">
    <source>
        <dbReference type="ARBA" id="ARBA00077142"/>
    </source>
</evidence>
<dbReference type="SUPFAM" id="SSF56112">
    <property type="entry name" value="Protein kinase-like (PK-like)"/>
    <property type="match status" value="1"/>
</dbReference>
<dbReference type="InterPro" id="IPR029058">
    <property type="entry name" value="AB_hydrolase_fold"/>
</dbReference>
<evidence type="ECO:0000256" key="5">
    <source>
        <dbReference type="ARBA" id="ARBA00012513"/>
    </source>
</evidence>
<dbReference type="SUPFAM" id="SSF53474">
    <property type="entry name" value="alpha/beta-Hydrolases"/>
    <property type="match status" value="1"/>
</dbReference>
<evidence type="ECO:0000256" key="18">
    <source>
        <dbReference type="ARBA" id="ARBA00054738"/>
    </source>
</evidence>
<proteinExistence type="inferred from homology"/>
<evidence type="ECO:0000256" key="16">
    <source>
        <dbReference type="ARBA" id="ARBA00047899"/>
    </source>
</evidence>
<keyword evidence="14" id="KW-0460">Magnesium</keyword>
<evidence type="ECO:0000256" key="17">
    <source>
        <dbReference type="ARBA" id="ARBA00048679"/>
    </source>
</evidence>
<comment type="function">
    <text evidence="18">May play a role in hematopoietic cell proliferation or differentiation. Potential mediator of neuronal apoptosis.</text>
</comment>
<evidence type="ECO:0000313" key="24">
    <source>
        <dbReference type="Ensembl" id="ENSNNAP00000005622.1"/>
    </source>
</evidence>
<dbReference type="OrthoDB" id="190846at2759"/>
<dbReference type="PANTHER" id="PTHR24346:SF44">
    <property type="entry name" value="SET DOMAIN CONTAINING 6"/>
    <property type="match status" value="1"/>
</dbReference>
<keyword evidence="25" id="KW-1185">Reference proteome</keyword>
<dbReference type="Ensembl" id="ENSNNAT00000005874.1">
    <property type="protein sequence ID" value="ENSNNAP00000005622.1"/>
    <property type="gene ID" value="ENSNNAG00000003794.1"/>
</dbReference>
<keyword evidence="8" id="KW-0597">Phosphoprotein</keyword>
<dbReference type="GO" id="GO:0046872">
    <property type="term" value="F:metal ion binding"/>
    <property type="evidence" value="ECO:0007669"/>
    <property type="project" value="UniProtKB-KW"/>
</dbReference>
<feature type="binding site" evidence="21">
    <location>
        <position position="38"/>
    </location>
    <ligand>
        <name>ATP</name>
        <dbReference type="ChEBI" id="CHEBI:30616"/>
    </ligand>
</feature>
<feature type="domain" description="Protein kinase" evidence="23">
    <location>
        <begin position="9"/>
        <end position="262"/>
    </location>
</feature>
<keyword evidence="13 21" id="KW-0067">ATP-binding</keyword>
<dbReference type="PROSITE" id="PS00108">
    <property type="entry name" value="PROTEIN_KINASE_ST"/>
    <property type="match status" value="1"/>
</dbReference>